<dbReference type="OrthoDB" id="2687876at2759"/>
<proteinExistence type="predicted"/>
<keyword evidence="2" id="KW-1185">Reference proteome</keyword>
<evidence type="ECO:0000313" key="2">
    <source>
        <dbReference type="Proteomes" id="UP000298327"/>
    </source>
</evidence>
<dbReference type="AlphaFoldDB" id="A0A4Y9ZEY9"/>
<protein>
    <recommendedName>
        <fullName evidence="3">F-box domain-containing protein</fullName>
    </recommendedName>
</protein>
<evidence type="ECO:0000313" key="1">
    <source>
        <dbReference type="EMBL" id="TFY72433.1"/>
    </source>
</evidence>
<gene>
    <name evidence="1" type="ORF">EVG20_g582</name>
</gene>
<name>A0A4Y9ZEY9_9AGAM</name>
<accession>A0A4Y9ZEY9</accession>
<dbReference type="EMBL" id="SEOQ01000015">
    <property type="protein sequence ID" value="TFY72433.1"/>
    <property type="molecule type" value="Genomic_DNA"/>
</dbReference>
<dbReference type="STRING" id="205917.A0A4Y9ZEY9"/>
<dbReference type="Proteomes" id="UP000298327">
    <property type="component" value="Unassembled WGS sequence"/>
</dbReference>
<evidence type="ECO:0008006" key="3">
    <source>
        <dbReference type="Google" id="ProtNLM"/>
    </source>
</evidence>
<sequence>MDGTNNTDAFSPSLANAGTVHSNTIDVPPVLPDDAATRQAMTCILAYESYEFHDCVLRKPSYLKVPASILSTGDAPGSSALGDLDVLSKELLQMTMGYMDLQTLSAFRLVNKRGQRAVASLSPYRHILTYAPDLVYSLVRTKMAAHFTVNDLYDVFCAEFCGICNVICGAFFWIPGCMRCCHFCLRNAPELMPITESDIPAVYGLSKSHLANLPVLVTVPGKYCELAVARHGNQGLQSHFKNSGARQTYEERVLKKAIKKNVPKGPALLYMGLHDGSISGDDPTRFMATTFLPYFDRSPLAPWLLDIFCQACDQSLESDVSLEDFRAEREIRWDKHTGRFFGAFCQVSARPSQEFWATSCAELPGLVQSVTLGFHKRGAVPRLPFGTSYKDMSLPRMHGHQEG</sequence>
<reference evidence="1 2" key="1">
    <citation type="submission" date="2019-02" db="EMBL/GenBank/DDBJ databases">
        <title>Genome sequencing of the rare red list fungi Dentipellis fragilis.</title>
        <authorList>
            <person name="Buettner E."/>
            <person name="Kellner H."/>
        </authorList>
    </citation>
    <scope>NUCLEOTIDE SEQUENCE [LARGE SCALE GENOMIC DNA]</scope>
    <source>
        <strain evidence="1 2">DSM 105465</strain>
    </source>
</reference>
<comment type="caution">
    <text evidence="1">The sequence shown here is derived from an EMBL/GenBank/DDBJ whole genome shotgun (WGS) entry which is preliminary data.</text>
</comment>
<organism evidence="1 2">
    <name type="scientific">Dentipellis fragilis</name>
    <dbReference type="NCBI Taxonomy" id="205917"/>
    <lineage>
        <taxon>Eukaryota</taxon>
        <taxon>Fungi</taxon>
        <taxon>Dikarya</taxon>
        <taxon>Basidiomycota</taxon>
        <taxon>Agaricomycotina</taxon>
        <taxon>Agaricomycetes</taxon>
        <taxon>Russulales</taxon>
        <taxon>Hericiaceae</taxon>
        <taxon>Dentipellis</taxon>
    </lineage>
</organism>